<evidence type="ECO:0000313" key="1">
    <source>
        <dbReference type="EMBL" id="KAI0033548.1"/>
    </source>
</evidence>
<keyword evidence="2" id="KW-1185">Reference proteome</keyword>
<protein>
    <submittedName>
        <fullName evidence="1">ARM repeat-containing protein</fullName>
    </submittedName>
</protein>
<organism evidence="1 2">
    <name type="scientific">Vararia minispora EC-137</name>
    <dbReference type="NCBI Taxonomy" id="1314806"/>
    <lineage>
        <taxon>Eukaryota</taxon>
        <taxon>Fungi</taxon>
        <taxon>Dikarya</taxon>
        <taxon>Basidiomycota</taxon>
        <taxon>Agaricomycotina</taxon>
        <taxon>Agaricomycetes</taxon>
        <taxon>Russulales</taxon>
        <taxon>Lachnocladiaceae</taxon>
        <taxon>Vararia</taxon>
    </lineage>
</organism>
<dbReference type="EMBL" id="MU273517">
    <property type="protein sequence ID" value="KAI0033548.1"/>
    <property type="molecule type" value="Genomic_DNA"/>
</dbReference>
<accession>A0ACB8QPY4</accession>
<comment type="caution">
    <text evidence="1">The sequence shown here is derived from an EMBL/GenBank/DDBJ whole genome shotgun (WGS) entry which is preliminary data.</text>
</comment>
<dbReference type="Proteomes" id="UP000814128">
    <property type="component" value="Unassembled WGS sequence"/>
</dbReference>
<proteinExistence type="predicted"/>
<sequence length="1075" mass="120881">MEQETNQFVQAIVIASDPTQGTLHRQAIEYLSTIQQNAGETWRLALNVFVEATPQGSRKHPAQARFFALRVLDEFLESKYETPEPEAFQALQQTFLSYVSSEYIFGSAEANAPFLRNKFSHTLALLFLATYIDQWPTFFPDLFALMRPAESSSQTPFNAHVSILFFHVVLEISGEVADQIVKSARTWTNERHARDARVRDAVRERDAAHINQAVLTIVADNAARVGKLRKDGVDGRELNEAVEVIDLGMRAFGSYVGWVDINLTVTAVTVPLLFSLLSDPSLPIRVATSISLLRIVSKGLKEPSDKLQLIKVLSLDQVLKALEEKTRAEHDSRKSQGAEDEGEESYREALGKLLNTLGIELIKLLEDSIPETVRVEAEQLLQRTLPTMLQFMADEYDDTCSTVFPMLQAMFGHYKKMRKAAPEPLDPDKRTFLSSLLGVILQKMKWDEDTDADDMDEDDRAAFEVLRKDLRSFMDAVLAIDQDLVVEAIRSRALETLSMYRSGASVSWTDAELAVYLIYIYGEINKGMLFTGTKGRGAFVQAPAVPKEKRKEVNYSEFPLTLHGELVFALIESHITMHPHQMVVMQAFEAIARYTDFFKVRKECIIPVLEAMVGPRGLRNIDKTTRSRVFYLFHKFIKECRNEIPLDLAGKLINSVRDVLTIQVELPESDAGEPESPLVQLADAAAVPDPQLYIFEAVGALISLFWKAEEQPTIMLSVVRPLLDELQQDMQAVKGIQDVLPIVKMHHVVMALGNIAKGFPDFPSPVPEGYVFSCMPIFREIAQAIITSLEAMKFFKVVRDASRFAFTRILATTGHAVTDLIPPLMVNLLAEFEPSELVDFLNFLNLLVHRLQGDLFGVLDDLFTPLSVHISGLMSQPVTGTDDALSRGETKRTYITFLANMLSSKLQGVYLSNRNKDQFEQVLQSMLRIAEDYSDPQSQKIAFTFLSKSVPVWSSLPDTTATPNGDMAPSQGLPGYERFIYDNVVPLVFRVLASPEFNIKDGQVLVILQEIANLLQAIGRARKQEAHEFFLSVFLPSQNWPADTALDFTTKMRDLDTKAFRKYFTDFVRASRSSP</sequence>
<reference evidence="1" key="1">
    <citation type="submission" date="2021-02" db="EMBL/GenBank/DDBJ databases">
        <authorList>
            <consortium name="DOE Joint Genome Institute"/>
            <person name="Ahrendt S."/>
            <person name="Looney B.P."/>
            <person name="Miyauchi S."/>
            <person name="Morin E."/>
            <person name="Drula E."/>
            <person name="Courty P.E."/>
            <person name="Chicoki N."/>
            <person name="Fauchery L."/>
            <person name="Kohler A."/>
            <person name="Kuo A."/>
            <person name="Labutti K."/>
            <person name="Pangilinan J."/>
            <person name="Lipzen A."/>
            <person name="Riley R."/>
            <person name="Andreopoulos W."/>
            <person name="He G."/>
            <person name="Johnson J."/>
            <person name="Barry K.W."/>
            <person name="Grigoriev I.V."/>
            <person name="Nagy L."/>
            <person name="Hibbett D."/>
            <person name="Henrissat B."/>
            <person name="Matheny P.B."/>
            <person name="Labbe J."/>
            <person name="Martin F."/>
        </authorList>
    </citation>
    <scope>NUCLEOTIDE SEQUENCE</scope>
    <source>
        <strain evidence="1">EC-137</strain>
    </source>
</reference>
<evidence type="ECO:0000313" key="2">
    <source>
        <dbReference type="Proteomes" id="UP000814128"/>
    </source>
</evidence>
<reference evidence="1" key="2">
    <citation type="journal article" date="2022" name="New Phytol.">
        <title>Evolutionary transition to the ectomycorrhizal habit in the genomes of a hyperdiverse lineage of mushroom-forming fungi.</title>
        <authorList>
            <person name="Looney B."/>
            <person name="Miyauchi S."/>
            <person name="Morin E."/>
            <person name="Drula E."/>
            <person name="Courty P.E."/>
            <person name="Kohler A."/>
            <person name="Kuo A."/>
            <person name="LaButti K."/>
            <person name="Pangilinan J."/>
            <person name="Lipzen A."/>
            <person name="Riley R."/>
            <person name="Andreopoulos W."/>
            <person name="He G."/>
            <person name="Johnson J."/>
            <person name="Nolan M."/>
            <person name="Tritt A."/>
            <person name="Barry K.W."/>
            <person name="Grigoriev I.V."/>
            <person name="Nagy L.G."/>
            <person name="Hibbett D."/>
            <person name="Henrissat B."/>
            <person name="Matheny P.B."/>
            <person name="Labbe J."/>
            <person name="Martin F.M."/>
        </authorList>
    </citation>
    <scope>NUCLEOTIDE SEQUENCE</scope>
    <source>
        <strain evidence="1">EC-137</strain>
    </source>
</reference>
<name>A0ACB8QPY4_9AGAM</name>
<gene>
    <name evidence="1" type="ORF">K488DRAFT_47522</name>
</gene>